<accession>A0A8I2ZU92</accession>
<dbReference type="EMBL" id="JAEMWZ010000080">
    <property type="protein sequence ID" value="KAG7137950.1"/>
    <property type="molecule type" value="Genomic_DNA"/>
</dbReference>
<dbReference type="Pfam" id="PF13450">
    <property type="entry name" value="NAD_binding_8"/>
    <property type="match status" value="1"/>
</dbReference>
<sequence>MTRQTVPNLSRHTELTGNSHGAGSAPGSAPVRSGHVSYNVREAPFGAPEHLRIVTIGAGASGLNMIRTLRNTLPPSSFDNVVYEKNADIGGTWFENRYPGCKCDVPSHNYQFSWRKNPEWSSFFASAGEIEAYLCKLCDDEGMRTAIKTSHKILGAAWSEPKAVWELQVQNLTTGDTFSDYANFLIDASGILNKWKWPSVPGVKDFKGTLVHTAAWPENFDFKDKTVAVIGNGASGVQVLPAIMPHVKKLHHLIRSPTAILPPRIATMKMGRAAPIINQIELDEQENFTSAQIERFKSDPAFLEQFTQALEMDSNIKFAIALMKDSPQQQWAAGKVREFMTAMLRGNEKLCQQLIPDFPLGCRRMTPAPGYLESFHDPKVSLVTTSIKRFVPQGIELETGELIEVDAIICATGFDSSFRPPFSLVGRHGNLQDIWTAETPKSYMSLAVAGLPNYFKFLGPYAPIAHGDVFTLSEHIATYIANLINKAQSENIRSLAPSQAAVDDFAAHVAAFMPRTAFSGSCRSWYKQDEAGTAAPVVGLHPGSRMHFISMLARFRGEDWEFAYENESSSAKANRFAYLGNGFTMQEAALLKAAAAAAAAASAAASGN</sequence>
<reference evidence="3" key="1">
    <citation type="journal article" date="2021" name="Mol. Plant Pathol.">
        <title>A 20-kb lineage-specific genomic region tames virulence in pathogenic amphidiploid Verticillium longisporum.</title>
        <authorList>
            <person name="Harting R."/>
            <person name="Starke J."/>
            <person name="Kusch H."/>
            <person name="Poggeler S."/>
            <person name="Maurus I."/>
            <person name="Schluter R."/>
            <person name="Landesfeind M."/>
            <person name="Bulla I."/>
            <person name="Nowrousian M."/>
            <person name="de Jonge R."/>
            <person name="Stahlhut G."/>
            <person name="Hoff K.J."/>
            <person name="Asshauer K.P."/>
            <person name="Thurmer A."/>
            <person name="Stanke M."/>
            <person name="Daniel R."/>
            <person name="Morgenstern B."/>
            <person name="Thomma B.P.H.J."/>
            <person name="Kronstad J.W."/>
            <person name="Braus-Stromeyer S.A."/>
            <person name="Braus G.H."/>
        </authorList>
    </citation>
    <scope>NUCLEOTIDE SEQUENCE</scope>
    <source>
        <strain evidence="3">Vl32</strain>
    </source>
</reference>
<proteinExistence type="inferred from homology"/>
<feature type="compositionally biased region" description="Polar residues" evidence="2">
    <location>
        <begin position="1"/>
        <end position="21"/>
    </location>
</feature>
<dbReference type="InterPro" id="IPR051209">
    <property type="entry name" value="FAD-bind_Monooxygenase_sf"/>
</dbReference>
<name>A0A8I2ZU92_VERLO</name>
<dbReference type="Proteomes" id="UP000689129">
    <property type="component" value="Unassembled WGS sequence"/>
</dbReference>
<dbReference type="OrthoDB" id="74360at2759"/>
<gene>
    <name evidence="3" type="ORF">HYQ45_004804</name>
</gene>
<dbReference type="GO" id="GO:0004497">
    <property type="term" value="F:monooxygenase activity"/>
    <property type="evidence" value="ECO:0007669"/>
    <property type="project" value="UniProtKB-KW"/>
</dbReference>
<evidence type="ECO:0000256" key="2">
    <source>
        <dbReference type="SAM" id="MobiDB-lite"/>
    </source>
</evidence>
<comment type="similarity">
    <text evidence="1">Belongs to the FAD-binding monooxygenase family.</text>
</comment>
<evidence type="ECO:0000313" key="4">
    <source>
        <dbReference type="Proteomes" id="UP000689129"/>
    </source>
</evidence>
<evidence type="ECO:0000256" key="1">
    <source>
        <dbReference type="ARBA" id="ARBA00010139"/>
    </source>
</evidence>
<comment type="caution">
    <text evidence="3">The sequence shown here is derived from an EMBL/GenBank/DDBJ whole genome shotgun (WGS) entry which is preliminary data.</text>
</comment>
<evidence type="ECO:0000313" key="3">
    <source>
        <dbReference type="EMBL" id="KAG7137950.1"/>
    </source>
</evidence>
<keyword evidence="3" id="KW-0503">Monooxygenase</keyword>
<keyword evidence="3" id="KW-0560">Oxidoreductase</keyword>
<dbReference type="PANTHER" id="PTHR42877:SF12">
    <property type="entry name" value="MONOOXYGENASE"/>
    <property type="match status" value="1"/>
</dbReference>
<dbReference type="AlphaFoldDB" id="A0A8I2ZU92"/>
<protein>
    <submittedName>
        <fullName evidence="3">Putative sterigmatocystin biosynthesis monooxygenase stcW like protein</fullName>
    </submittedName>
</protein>
<feature type="region of interest" description="Disordered" evidence="2">
    <location>
        <begin position="1"/>
        <end position="33"/>
    </location>
</feature>
<dbReference type="PANTHER" id="PTHR42877">
    <property type="entry name" value="L-ORNITHINE N(5)-MONOOXYGENASE-RELATED"/>
    <property type="match status" value="1"/>
</dbReference>
<organism evidence="3 4">
    <name type="scientific">Verticillium longisporum</name>
    <name type="common">Verticillium dahliae var. longisporum</name>
    <dbReference type="NCBI Taxonomy" id="100787"/>
    <lineage>
        <taxon>Eukaryota</taxon>
        <taxon>Fungi</taxon>
        <taxon>Dikarya</taxon>
        <taxon>Ascomycota</taxon>
        <taxon>Pezizomycotina</taxon>
        <taxon>Sordariomycetes</taxon>
        <taxon>Hypocreomycetidae</taxon>
        <taxon>Glomerellales</taxon>
        <taxon>Plectosphaerellaceae</taxon>
        <taxon>Verticillium</taxon>
    </lineage>
</organism>